<evidence type="ECO:0000313" key="8">
    <source>
        <dbReference type="Proteomes" id="UP001179121"/>
    </source>
</evidence>
<dbReference type="GO" id="GO:0016020">
    <property type="term" value="C:membrane"/>
    <property type="evidence" value="ECO:0007669"/>
    <property type="project" value="UniProtKB-SubCell"/>
</dbReference>
<evidence type="ECO:0000259" key="6">
    <source>
        <dbReference type="Pfam" id="PF13664"/>
    </source>
</evidence>
<feature type="transmembrane region" description="Helical" evidence="5">
    <location>
        <begin position="12"/>
        <end position="36"/>
    </location>
</feature>
<feature type="transmembrane region" description="Helical" evidence="5">
    <location>
        <begin position="152"/>
        <end position="170"/>
    </location>
</feature>
<evidence type="ECO:0000256" key="1">
    <source>
        <dbReference type="ARBA" id="ARBA00004370"/>
    </source>
</evidence>
<evidence type="ECO:0000256" key="2">
    <source>
        <dbReference type="ARBA" id="ARBA00022692"/>
    </source>
</evidence>
<organism evidence="7 8">
    <name type="scientific">Nitrospira tepida</name>
    <dbReference type="NCBI Taxonomy" id="2973512"/>
    <lineage>
        <taxon>Bacteria</taxon>
        <taxon>Pseudomonadati</taxon>
        <taxon>Nitrospirota</taxon>
        <taxon>Nitrospiria</taxon>
        <taxon>Nitrospirales</taxon>
        <taxon>Nitrospiraceae</taxon>
        <taxon>Nitrospira</taxon>
    </lineage>
</organism>
<dbReference type="InterPro" id="IPR025423">
    <property type="entry name" value="TMEM205-like"/>
</dbReference>
<keyword evidence="4 5" id="KW-0472">Membrane</keyword>
<evidence type="ECO:0000256" key="3">
    <source>
        <dbReference type="ARBA" id="ARBA00022989"/>
    </source>
</evidence>
<dbReference type="AlphaFoldDB" id="A0AA86N0J1"/>
<keyword evidence="2 5" id="KW-0812">Transmembrane</keyword>
<keyword evidence="8" id="KW-1185">Reference proteome</keyword>
<name>A0AA86N0J1_9BACT</name>
<reference evidence="7" key="1">
    <citation type="submission" date="2022-10" db="EMBL/GenBank/DDBJ databases">
        <authorList>
            <person name="Koch H."/>
        </authorList>
    </citation>
    <scope>NUCLEOTIDE SEQUENCE</scope>
    <source>
        <strain evidence="7">DNF</strain>
    </source>
</reference>
<gene>
    <name evidence="7" type="ORF">DNFV4_02943</name>
</gene>
<dbReference type="KEGG" id="nti:DNFV4_02943"/>
<evidence type="ECO:0000256" key="4">
    <source>
        <dbReference type="ARBA" id="ARBA00023136"/>
    </source>
</evidence>
<feature type="transmembrane region" description="Helical" evidence="5">
    <location>
        <begin position="101"/>
        <end position="118"/>
    </location>
</feature>
<evidence type="ECO:0000313" key="7">
    <source>
        <dbReference type="EMBL" id="CAI4032513.1"/>
    </source>
</evidence>
<dbReference type="EMBL" id="OX365700">
    <property type="protein sequence ID" value="CAI4032513.1"/>
    <property type="molecule type" value="Genomic_DNA"/>
</dbReference>
<evidence type="ECO:0000256" key="5">
    <source>
        <dbReference type="SAM" id="Phobius"/>
    </source>
</evidence>
<dbReference type="RefSeq" id="WP_289269235.1">
    <property type="nucleotide sequence ID" value="NZ_OX365700.1"/>
</dbReference>
<feature type="domain" description="TMEM205-like" evidence="6">
    <location>
        <begin position="23"/>
        <end position="127"/>
    </location>
</feature>
<keyword evidence="3 5" id="KW-1133">Transmembrane helix</keyword>
<dbReference type="Proteomes" id="UP001179121">
    <property type="component" value="Chromosome"/>
</dbReference>
<sequence length="191" mass="20541">MSAEGWTRPRWRLLVLCATVEMLSLAVWTGGLIIIIADVIPAVFNSFGGTEPGGRFLTRVFSGYNGATFVCLVSLGLATAGRARINRTAGGLSMAPRKTEVVLTIGIMVIALFIGLWLHPTAVTLQELAFTAKDEAARKSAWDSFFFMSHTVARPVYMVNLAAGMALMVLKVRTWLSAVPPTGRLPSVTVA</sequence>
<feature type="transmembrane region" description="Helical" evidence="5">
    <location>
        <begin position="56"/>
        <end position="80"/>
    </location>
</feature>
<proteinExistence type="predicted"/>
<accession>A0AA86N0J1</accession>
<dbReference type="Pfam" id="PF13664">
    <property type="entry name" value="DUF4149"/>
    <property type="match status" value="1"/>
</dbReference>
<comment type="subcellular location">
    <subcellularLocation>
        <location evidence="1">Membrane</location>
    </subcellularLocation>
</comment>
<protein>
    <recommendedName>
        <fullName evidence="6">TMEM205-like domain-containing protein</fullName>
    </recommendedName>
</protein>